<dbReference type="InterPro" id="IPR051534">
    <property type="entry name" value="CBASS_pafABC_assoc_protein"/>
</dbReference>
<dbReference type="PANTHER" id="PTHR34580:SF3">
    <property type="entry name" value="PROTEIN PAFB"/>
    <property type="match status" value="1"/>
</dbReference>
<dbReference type="Gene3D" id="1.10.10.10">
    <property type="entry name" value="Winged helix-like DNA-binding domain superfamily/Winged helix DNA-binding domain"/>
    <property type="match status" value="1"/>
</dbReference>
<dbReference type="Pfam" id="PF25583">
    <property type="entry name" value="WCX"/>
    <property type="match status" value="1"/>
</dbReference>
<evidence type="ECO:0000256" key="1">
    <source>
        <dbReference type="ARBA" id="ARBA00023015"/>
    </source>
</evidence>
<organism evidence="4 5">
    <name type="scientific">Roseivirga pacifica</name>
    <dbReference type="NCBI Taxonomy" id="1267423"/>
    <lineage>
        <taxon>Bacteria</taxon>
        <taxon>Pseudomonadati</taxon>
        <taxon>Bacteroidota</taxon>
        <taxon>Cytophagia</taxon>
        <taxon>Cytophagales</taxon>
        <taxon>Roseivirgaceae</taxon>
        <taxon>Roseivirga</taxon>
    </lineage>
</organism>
<keyword evidence="5" id="KW-1185">Reference proteome</keyword>
<sequence length="315" mass="36597">MNRIDRLTAILVQLQSKKVVKAQEIADRFEISLRTVYRDVRALEEAGIPIGAEAGVGYFIMDGYHLPPVMFTQEEANALVLGAKLIEGQTDQSIKKHFSEAMLKIKSVLKSNQQEDLEKLEEQILVNHPPIQVDEKFPNNFIATIQKSLVESKVLQFKYYSNYNGNMTERQVEPMGLVHYGQSWHLLAYCRLRKEPRDFRVDRLVKLEMLEERFTPQSPYEQFIKQLTWGGELEEAIIEIKGEAARYIVNQKYYQGFVSEVDKGATREMTFLVPHLTYFSHWLCSLGSMVKIVSPPKLKDLMKERVEELRRSYED</sequence>
<dbReference type="InterPro" id="IPR026881">
    <property type="entry name" value="WYL_dom"/>
</dbReference>
<dbReference type="GO" id="GO:0003700">
    <property type="term" value="F:DNA-binding transcription factor activity"/>
    <property type="evidence" value="ECO:0007669"/>
    <property type="project" value="InterPro"/>
</dbReference>
<accession>A0A1I0NHL9</accession>
<reference evidence="5" key="1">
    <citation type="submission" date="2016-10" db="EMBL/GenBank/DDBJ databases">
        <authorList>
            <person name="Varghese N."/>
            <person name="Submissions S."/>
        </authorList>
    </citation>
    <scope>NUCLEOTIDE SEQUENCE [LARGE SCALE GENOMIC DNA]</scope>
    <source>
        <strain evidence="5">CGMCC 1.12402</strain>
    </source>
</reference>
<dbReference type="PIRSF" id="PIRSF016838">
    <property type="entry name" value="PafC"/>
    <property type="match status" value="1"/>
</dbReference>
<protein>
    <submittedName>
        <fullName evidence="4">Predicted DNA-binding transcriptional regulator YafY, contains an HTH and WYL domains</fullName>
    </submittedName>
</protein>
<dbReference type="EMBL" id="FOIR01000001">
    <property type="protein sequence ID" value="SEW00715.1"/>
    <property type="molecule type" value="Genomic_DNA"/>
</dbReference>
<dbReference type="GeneID" id="99985928"/>
<dbReference type="GO" id="GO:0003677">
    <property type="term" value="F:DNA binding"/>
    <property type="evidence" value="ECO:0007669"/>
    <property type="project" value="UniProtKB-KW"/>
</dbReference>
<keyword evidence="2" id="KW-0804">Transcription</keyword>
<dbReference type="InterPro" id="IPR013196">
    <property type="entry name" value="HTH_11"/>
</dbReference>
<evidence type="ECO:0000313" key="5">
    <source>
        <dbReference type="Proteomes" id="UP000199437"/>
    </source>
</evidence>
<dbReference type="Pfam" id="PF08279">
    <property type="entry name" value="HTH_11"/>
    <property type="match status" value="1"/>
</dbReference>
<dbReference type="PANTHER" id="PTHR34580">
    <property type="match status" value="1"/>
</dbReference>
<evidence type="ECO:0000313" key="4">
    <source>
        <dbReference type="EMBL" id="SEW00715.1"/>
    </source>
</evidence>
<evidence type="ECO:0000259" key="3">
    <source>
        <dbReference type="PROSITE" id="PS51000"/>
    </source>
</evidence>
<dbReference type="SUPFAM" id="SSF46785">
    <property type="entry name" value="Winged helix' DNA-binding domain"/>
    <property type="match status" value="1"/>
</dbReference>
<dbReference type="OrthoDB" id="9815009at2"/>
<keyword evidence="1" id="KW-0805">Transcription regulation</keyword>
<proteinExistence type="predicted"/>
<name>A0A1I0NHL9_9BACT</name>
<feature type="domain" description="HTH deoR-type" evidence="3">
    <location>
        <begin position="3"/>
        <end position="58"/>
    </location>
</feature>
<dbReference type="InterPro" id="IPR057727">
    <property type="entry name" value="WCX_dom"/>
</dbReference>
<dbReference type="AlphaFoldDB" id="A0A1I0NHL9"/>
<dbReference type="PROSITE" id="PS51000">
    <property type="entry name" value="HTH_DEOR_2"/>
    <property type="match status" value="1"/>
</dbReference>
<dbReference type="RefSeq" id="WP_090257598.1">
    <property type="nucleotide sequence ID" value="NZ_FOIR01000001.1"/>
</dbReference>
<dbReference type="STRING" id="1267423.SAMN05216290_1196"/>
<dbReference type="PROSITE" id="PS52050">
    <property type="entry name" value="WYL"/>
    <property type="match status" value="1"/>
</dbReference>
<dbReference type="InterPro" id="IPR036390">
    <property type="entry name" value="WH_DNA-bd_sf"/>
</dbReference>
<gene>
    <name evidence="4" type="ORF">SAMN05216290_1196</name>
</gene>
<dbReference type="Proteomes" id="UP000199437">
    <property type="component" value="Unassembled WGS sequence"/>
</dbReference>
<dbReference type="InterPro" id="IPR028349">
    <property type="entry name" value="PafC-like"/>
</dbReference>
<keyword evidence="4" id="KW-0238">DNA-binding</keyword>
<dbReference type="Pfam" id="PF13280">
    <property type="entry name" value="WYL"/>
    <property type="match status" value="1"/>
</dbReference>
<evidence type="ECO:0000256" key="2">
    <source>
        <dbReference type="ARBA" id="ARBA00023163"/>
    </source>
</evidence>
<dbReference type="InterPro" id="IPR001034">
    <property type="entry name" value="DeoR_HTH"/>
</dbReference>
<dbReference type="InterPro" id="IPR036388">
    <property type="entry name" value="WH-like_DNA-bd_sf"/>
</dbReference>